<name>A0A2G8SUX3_9APHY</name>
<keyword evidence="3" id="KW-1185">Reference proteome</keyword>
<feature type="region of interest" description="Disordered" evidence="1">
    <location>
        <begin position="105"/>
        <end position="144"/>
    </location>
</feature>
<sequence>MPPSPIQALLRPEALHGIGVVREPVPDAHRLPQTVILEQLVPVPADTCGASERARIVDEAEDVQRDLGRERAEEVPLQKRGDRRGQEEQLRGRAFLDECVEVLPPRGGGEHGETGDMGDDGGVGLPEGRLAGRRRRSGRRGRDDRHVECVGRRLGWWRGHGRRAGKQERISYMQGLRADTGGSRVLYSPQAAGLLRRVGTAIE</sequence>
<feature type="region of interest" description="Disordered" evidence="1">
    <location>
        <begin position="67"/>
        <end position="89"/>
    </location>
</feature>
<gene>
    <name evidence="2" type="ORF">GSI_01275</name>
</gene>
<evidence type="ECO:0000313" key="3">
    <source>
        <dbReference type="Proteomes" id="UP000230002"/>
    </source>
</evidence>
<organism evidence="2 3">
    <name type="scientific">Ganoderma sinense ZZ0214-1</name>
    <dbReference type="NCBI Taxonomy" id="1077348"/>
    <lineage>
        <taxon>Eukaryota</taxon>
        <taxon>Fungi</taxon>
        <taxon>Dikarya</taxon>
        <taxon>Basidiomycota</taxon>
        <taxon>Agaricomycotina</taxon>
        <taxon>Agaricomycetes</taxon>
        <taxon>Polyporales</taxon>
        <taxon>Polyporaceae</taxon>
        <taxon>Ganoderma</taxon>
    </lineage>
</organism>
<comment type="caution">
    <text evidence="2">The sequence shown here is derived from an EMBL/GenBank/DDBJ whole genome shotgun (WGS) entry which is preliminary data.</text>
</comment>
<reference evidence="2 3" key="1">
    <citation type="journal article" date="2015" name="Sci. Rep.">
        <title>Chromosome-level genome map provides insights into diverse defense mechanisms in the medicinal fungus Ganoderma sinense.</title>
        <authorList>
            <person name="Zhu Y."/>
            <person name="Xu J."/>
            <person name="Sun C."/>
            <person name="Zhou S."/>
            <person name="Xu H."/>
            <person name="Nelson D.R."/>
            <person name="Qian J."/>
            <person name="Song J."/>
            <person name="Luo H."/>
            <person name="Xiang L."/>
            <person name="Li Y."/>
            <person name="Xu Z."/>
            <person name="Ji A."/>
            <person name="Wang L."/>
            <person name="Lu S."/>
            <person name="Hayward A."/>
            <person name="Sun W."/>
            <person name="Li X."/>
            <person name="Schwartz D.C."/>
            <person name="Wang Y."/>
            <person name="Chen S."/>
        </authorList>
    </citation>
    <scope>NUCLEOTIDE SEQUENCE [LARGE SCALE GENOMIC DNA]</scope>
    <source>
        <strain evidence="2 3">ZZ0214-1</strain>
    </source>
</reference>
<evidence type="ECO:0000256" key="1">
    <source>
        <dbReference type="SAM" id="MobiDB-lite"/>
    </source>
</evidence>
<evidence type="ECO:0000313" key="2">
    <source>
        <dbReference type="EMBL" id="PIL37581.1"/>
    </source>
</evidence>
<proteinExistence type="predicted"/>
<dbReference type="EMBL" id="AYKW01000001">
    <property type="protein sequence ID" value="PIL37581.1"/>
    <property type="molecule type" value="Genomic_DNA"/>
</dbReference>
<accession>A0A2G8SUX3</accession>
<dbReference type="AlphaFoldDB" id="A0A2G8SUX3"/>
<protein>
    <submittedName>
        <fullName evidence="2">Uncharacterized protein</fullName>
    </submittedName>
</protein>
<dbReference type="Proteomes" id="UP000230002">
    <property type="component" value="Unassembled WGS sequence"/>
</dbReference>